<dbReference type="InterPro" id="IPR027359">
    <property type="entry name" value="Volt_channel_dom_sf"/>
</dbReference>
<dbReference type="AlphaFoldDB" id="A0AAD6F4W5"/>
<keyword evidence="9" id="KW-1185">Reference proteome</keyword>
<dbReference type="GO" id="GO:0086010">
    <property type="term" value="P:membrane depolarization during action potential"/>
    <property type="evidence" value="ECO:0007669"/>
    <property type="project" value="TreeGrafter"/>
</dbReference>
<dbReference type="Gene3D" id="1.10.287.70">
    <property type="match status" value="1"/>
</dbReference>
<feature type="region of interest" description="Disordered" evidence="5">
    <location>
        <begin position="416"/>
        <end position="445"/>
    </location>
</feature>
<dbReference type="EMBL" id="JAPTMU010000172">
    <property type="protein sequence ID" value="KAJ4920730.1"/>
    <property type="molecule type" value="Genomic_DNA"/>
</dbReference>
<evidence type="ECO:0000256" key="4">
    <source>
        <dbReference type="ARBA" id="ARBA00023136"/>
    </source>
</evidence>
<comment type="subcellular location">
    <subcellularLocation>
        <location evidence="1">Membrane</location>
        <topology evidence="1">Multi-pass membrane protein</topology>
    </subcellularLocation>
</comment>
<dbReference type="FunFam" id="1.10.287.70:FF:000032">
    <property type="entry name" value="Voltage-dependent T-type calcium channel subunit alpha"/>
    <property type="match status" value="1"/>
</dbReference>
<gene>
    <name evidence="8" type="ORF">JOQ06_022436</name>
</gene>
<dbReference type="GO" id="GO:0043005">
    <property type="term" value="C:neuron projection"/>
    <property type="evidence" value="ECO:0007669"/>
    <property type="project" value="TreeGrafter"/>
</dbReference>
<feature type="compositionally biased region" description="Polar residues" evidence="5">
    <location>
        <begin position="432"/>
        <end position="445"/>
    </location>
</feature>
<evidence type="ECO:0000313" key="8">
    <source>
        <dbReference type="EMBL" id="KAJ4920730.1"/>
    </source>
</evidence>
<evidence type="ECO:0000256" key="1">
    <source>
        <dbReference type="ARBA" id="ARBA00004141"/>
    </source>
</evidence>
<name>A0AAD6F4W5_9TELE</name>
<dbReference type="Gene3D" id="1.20.120.350">
    <property type="entry name" value="Voltage-gated potassium channels. Chain C"/>
    <property type="match status" value="1"/>
</dbReference>
<dbReference type="PANTHER" id="PTHR10037:SF137">
    <property type="entry name" value="VOLTAGE-DEPENDENT T-TYPE CALCIUM CHANNEL SUBUNIT ALPHA"/>
    <property type="match status" value="1"/>
</dbReference>
<dbReference type="InterPro" id="IPR005821">
    <property type="entry name" value="Ion_trans_dom"/>
</dbReference>
<keyword evidence="4 6" id="KW-0472">Membrane</keyword>
<keyword evidence="2 6" id="KW-0812">Transmembrane</keyword>
<feature type="domain" description="Ion transport" evidence="7">
    <location>
        <begin position="40"/>
        <end position="127"/>
    </location>
</feature>
<sequence>AKTDTLILTAWRMREGTDDVRKSIYGKAHSVAEDRVYNADELEQALTICNYIFTLIFVLEAVFKLVAFGFRRFFKDKWNQLDLAIVLLSIMGITLEEIDGNTLPINPTIIRIMRVLRIARVSSLSRGGGRTDGSETLTITAEFQFREKEGDQVLKLLKMAVGMRALLDTVMQALPQVGNLGLLFMLLFFIFAALGVELFGDLSLGRYATFKNFGMAFLLLFRVSTGDNWNGIMKDTLRDCGQDSITTCYNTVVSPIYFVSFVLTAQFVLVNVVIAVLMKDSVNIRADSPSCLEPPLEGSAEMELSLMDNLSGSICHFYALPPQPREHSTDKKIPLAEMEALSLGSEKSWSLNLTDDSGPGDSNPFFISSQECNEEQLDPEQPLEANRLSVRKPAVVRTHSLPNDSYMFENTAPPDQIIAQNQGPEHTGGPHRNQSGSRGSVCSQPEDLSQLRVPADFFRPISPHSLSDSECIPRLPPPRRTHTLSRTLRRQVAVSTDSQEALFSDGGGSAEGLVNLALPLSPSTSLSPPLLPPRPAPFPPQEDLEVSLLTHRGTGSDITMAPNDGDVFVRTRQLKRFHSMDTTQGSNVAPPPRLPRPPRPYSWLDSPPETCFSSEGESTNPNRSPSSSSGFVFSQIHASPHRRKKKMSPPCISVDPPSDESGLYPPGVVVVGGGFGLPSPLPSRDTCLRRRAPSSDSFDLGVTGGEGGSVQLLTPPREEKL</sequence>
<dbReference type="GO" id="GO:0001518">
    <property type="term" value="C:voltage-gated sodium channel complex"/>
    <property type="evidence" value="ECO:0007669"/>
    <property type="project" value="TreeGrafter"/>
</dbReference>
<evidence type="ECO:0000256" key="2">
    <source>
        <dbReference type="ARBA" id="ARBA00022692"/>
    </source>
</evidence>
<protein>
    <recommendedName>
        <fullName evidence="7">Ion transport domain-containing protein</fullName>
    </recommendedName>
</protein>
<evidence type="ECO:0000256" key="6">
    <source>
        <dbReference type="SAM" id="Phobius"/>
    </source>
</evidence>
<evidence type="ECO:0000259" key="7">
    <source>
        <dbReference type="Pfam" id="PF00520"/>
    </source>
</evidence>
<dbReference type="SUPFAM" id="SSF81324">
    <property type="entry name" value="Voltage-gated potassium channels"/>
    <property type="match status" value="1"/>
</dbReference>
<reference evidence="8" key="1">
    <citation type="submission" date="2022-11" db="EMBL/GenBank/DDBJ databases">
        <title>Chromosome-level genome of Pogonophryne albipinna.</title>
        <authorList>
            <person name="Jo E."/>
        </authorList>
    </citation>
    <scope>NUCLEOTIDE SEQUENCE</scope>
    <source>
        <strain evidence="8">SGF0006</strain>
        <tissue evidence="8">Muscle</tissue>
    </source>
</reference>
<feature type="transmembrane region" description="Helical" evidence="6">
    <location>
        <begin position="51"/>
        <end position="70"/>
    </location>
</feature>
<feature type="region of interest" description="Disordered" evidence="5">
    <location>
        <begin position="577"/>
        <end position="665"/>
    </location>
</feature>
<keyword evidence="3 6" id="KW-1133">Transmembrane helix</keyword>
<dbReference type="Proteomes" id="UP001219934">
    <property type="component" value="Unassembled WGS sequence"/>
</dbReference>
<evidence type="ECO:0000256" key="3">
    <source>
        <dbReference type="ARBA" id="ARBA00022989"/>
    </source>
</evidence>
<evidence type="ECO:0000256" key="5">
    <source>
        <dbReference type="SAM" id="MobiDB-lite"/>
    </source>
</evidence>
<dbReference type="Pfam" id="PF00520">
    <property type="entry name" value="Ion_trans"/>
    <property type="match status" value="2"/>
</dbReference>
<feature type="transmembrane region" description="Helical" evidence="6">
    <location>
        <begin position="256"/>
        <end position="278"/>
    </location>
</feature>
<dbReference type="GO" id="GO:0008332">
    <property type="term" value="F:low voltage-gated calcium channel activity"/>
    <property type="evidence" value="ECO:0007669"/>
    <property type="project" value="TreeGrafter"/>
</dbReference>
<proteinExistence type="predicted"/>
<comment type="caution">
    <text evidence="8">The sequence shown here is derived from an EMBL/GenBank/DDBJ whole genome shotgun (WGS) entry which is preliminary data.</text>
</comment>
<feature type="compositionally biased region" description="Low complexity" evidence="5">
    <location>
        <begin position="618"/>
        <end position="629"/>
    </location>
</feature>
<feature type="non-terminal residue" evidence="8">
    <location>
        <position position="721"/>
    </location>
</feature>
<feature type="domain" description="Ion transport" evidence="7">
    <location>
        <begin position="153"/>
        <end position="285"/>
    </location>
</feature>
<dbReference type="GO" id="GO:0045956">
    <property type="term" value="P:positive regulation of calcium ion-dependent exocytosis"/>
    <property type="evidence" value="ECO:0007669"/>
    <property type="project" value="TreeGrafter"/>
</dbReference>
<evidence type="ECO:0000313" key="9">
    <source>
        <dbReference type="Proteomes" id="UP001219934"/>
    </source>
</evidence>
<dbReference type="PANTHER" id="PTHR10037">
    <property type="entry name" value="VOLTAGE-GATED CATION CHANNEL CALCIUM AND SODIUM"/>
    <property type="match status" value="1"/>
</dbReference>
<dbReference type="GO" id="GO:0070509">
    <property type="term" value="P:calcium ion import"/>
    <property type="evidence" value="ECO:0007669"/>
    <property type="project" value="TreeGrafter"/>
</dbReference>
<accession>A0AAD6F4W5</accession>
<organism evidence="8 9">
    <name type="scientific">Pogonophryne albipinna</name>
    <dbReference type="NCBI Taxonomy" id="1090488"/>
    <lineage>
        <taxon>Eukaryota</taxon>
        <taxon>Metazoa</taxon>
        <taxon>Chordata</taxon>
        <taxon>Craniata</taxon>
        <taxon>Vertebrata</taxon>
        <taxon>Euteleostomi</taxon>
        <taxon>Actinopterygii</taxon>
        <taxon>Neopterygii</taxon>
        <taxon>Teleostei</taxon>
        <taxon>Neoteleostei</taxon>
        <taxon>Acanthomorphata</taxon>
        <taxon>Eupercaria</taxon>
        <taxon>Perciformes</taxon>
        <taxon>Notothenioidei</taxon>
        <taxon>Pogonophryne</taxon>
    </lineage>
</organism>
<dbReference type="InterPro" id="IPR043203">
    <property type="entry name" value="VGCC_Ca_Na"/>
</dbReference>
<feature type="transmembrane region" description="Helical" evidence="6">
    <location>
        <begin position="207"/>
        <end position="225"/>
    </location>
</feature>
<feature type="transmembrane region" description="Helical" evidence="6">
    <location>
        <begin position="180"/>
        <end position="200"/>
    </location>
</feature>
<feature type="compositionally biased region" description="Pro residues" evidence="5">
    <location>
        <begin position="589"/>
        <end position="600"/>
    </location>
</feature>
<dbReference type="GO" id="GO:0005248">
    <property type="term" value="F:voltage-gated sodium channel activity"/>
    <property type="evidence" value="ECO:0007669"/>
    <property type="project" value="TreeGrafter"/>
</dbReference>
<feature type="region of interest" description="Disordered" evidence="5">
    <location>
        <begin position="689"/>
        <end position="721"/>
    </location>
</feature>